<dbReference type="FunFam" id="3.30.1330.80:FF:000003">
    <property type="entry name" value="AT-hook motif nuclear-localized protein 1-like"/>
    <property type="match status" value="1"/>
</dbReference>
<evidence type="ECO:0000313" key="7">
    <source>
        <dbReference type="Proteomes" id="UP000734854"/>
    </source>
</evidence>
<gene>
    <name evidence="6" type="ORF">ZIOFF_038630</name>
</gene>
<sequence>MEARDRAVTSHAAAEGSGSYQPPPPPPPPTAAAVSEEKPSGMGGLVAAAVAAAAAAAPPGVAIGLTVTAAGTMPKKRGRPRKYGPDGSLLRPLNPIPISASVPAGVEYTPAAKVGAAMKRGRGRAVGLVSKSPQFGLELEPQGTAFPHLTTLSPCLFLGPIMLFQGCSCVVSVPVGSEDYEPPVGEMVACAAGANFTPHVINIAAGEDVTMKIISFSQQGPRAICILSANGIISNVTLRQPDSSGGTLTYEGRFELLSLSGSFMPTENEGTRSRSGGLSVSLASPDGRVVGGGVAGLLVAAGPVQVVVGSFLPSYQMEQKTKKTRIEAGSASTAPSAIPLSNPNTEEAYGGTQGPHISETPKGNPAGESWSASLQTAPVPQNSVSDANTSLPGG</sequence>
<comment type="function">
    <text evidence="3">Transcription factor that specifically binds AT-rich DNA sequences related to the nuclear matrix attachment regions (MARs).</text>
</comment>
<feature type="region of interest" description="Disordered" evidence="4">
    <location>
        <begin position="323"/>
        <end position="394"/>
    </location>
</feature>
<dbReference type="PANTHER" id="PTHR31500:SF96">
    <property type="entry name" value="AT-HOOK MOTIF NUCLEAR-LOCALIZED PROTEIN 7"/>
    <property type="match status" value="1"/>
</dbReference>
<proteinExistence type="predicted"/>
<comment type="subcellular location">
    <subcellularLocation>
        <location evidence="1 3">Nucleus</location>
    </subcellularLocation>
</comment>
<keyword evidence="3" id="KW-0804">Transcription</keyword>
<reference evidence="6 7" key="1">
    <citation type="submission" date="2020-08" db="EMBL/GenBank/DDBJ databases">
        <title>Plant Genome Project.</title>
        <authorList>
            <person name="Zhang R.-G."/>
        </authorList>
    </citation>
    <scope>NUCLEOTIDE SEQUENCE [LARGE SCALE GENOMIC DNA]</scope>
    <source>
        <tissue evidence="6">Rhizome</tissue>
    </source>
</reference>
<name>A0A8J5L318_ZINOF</name>
<dbReference type="InterPro" id="IPR039605">
    <property type="entry name" value="AHL"/>
</dbReference>
<dbReference type="GO" id="GO:0003680">
    <property type="term" value="F:minor groove of adenine-thymine-rich DNA binding"/>
    <property type="evidence" value="ECO:0007669"/>
    <property type="project" value="UniProtKB-UniRule"/>
</dbReference>
<dbReference type="GO" id="GO:0005634">
    <property type="term" value="C:nucleus"/>
    <property type="evidence" value="ECO:0007669"/>
    <property type="project" value="UniProtKB-SubCell"/>
</dbReference>
<dbReference type="InterPro" id="IPR005175">
    <property type="entry name" value="PPC_dom"/>
</dbReference>
<feature type="domain" description="PPC" evidence="5">
    <location>
        <begin position="193"/>
        <end position="336"/>
    </location>
</feature>
<evidence type="ECO:0000256" key="2">
    <source>
        <dbReference type="ARBA" id="ARBA00023242"/>
    </source>
</evidence>
<evidence type="ECO:0000313" key="6">
    <source>
        <dbReference type="EMBL" id="KAG6498880.1"/>
    </source>
</evidence>
<feature type="region of interest" description="Disordered" evidence="4">
    <location>
        <begin position="1"/>
        <end position="39"/>
    </location>
</feature>
<dbReference type="Gene3D" id="3.30.1330.80">
    <property type="entry name" value="Hypothetical protein, similar to alpha- acetolactate decarboxylase, domain 2"/>
    <property type="match status" value="1"/>
</dbReference>
<evidence type="ECO:0000256" key="1">
    <source>
        <dbReference type="ARBA" id="ARBA00004123"/>
    </source>
</evidence>
<dbReference type="PANTHER" id="PTHR31500">
    <property type="entry name" value="AT-HOOK MOTIF NUCLEAR-LOCALIZED PROTEIN 9"/>
    <property type="match status" value="1"/>
</dbReference>
<dbReference type="AlphaFoldDB" id="A0A8J5L318"/>
<evidence type="ECO:0000256" key="3">
    <source>
        <dbReference type="RuleBase" id="RU367031"/>
    </source>
</evidence>
<keyword evidence="2 3" id="KW-0539">Nucleus</keyword>
<dbReference type="Proteomes" id="UP000734854">
    <property type="component" value="Unassembled WGS sequence"/>
</dbReference>
<feature type="compositionally biased region" description="Pro residues" evidence="4">
    <location>
        <begin position="21"/>
        <end position="30"/>
    </location>
</feature>
<feature type="compositionally biased region" description="Polar residues" evidence="4">
    <location>
        <begin position="330"/>
        <end position="345"/>
    </location>
</feature>
<protein>
    <recommendedName>
        <fullName evidence="3">AT-hook motif nuclear-localized protein</fullName>
    </recommendedName>
</protein>
<comment type="caution">
    <text evidence="6">The sequence shown here is derived from an EMBL/GenBank/DDBJ whole genome shotgun (WGS) entry which is preliminary data.</text>
</comment>
<dbReference type="Pfam" id="PF03479">
    <property type="entry name" value="PCC"/>
    <property type="match status" value="1"/>
</dbReference>
<accession>A0A8J5L318</accession>
<keyword evidence="3" id="KW-0805">Transcription regulation</keyword>
<feature type="compositionally biased region" description="Polar residues" evidence="4">
    <location>
        <begin position="370"/>
        <end position="394"/>
    </location>
</feature>
<keyword evidence="7" id="KW-1185">Reference proteome</keyword>
<dbReference type="SUPFAM" id="SSF117856">
    <property type="entry name" value="AF0104/ALDC/Ptd012-like"/>
    <property type="match status" value="1"/>
</dbReference>
<dbReference type="PROSITE" id="PS51742">
    <property type="entry name" value="PPC"/>
    <property type="match status" value="1"/>
</dbReference>
<dbReference type="EMBL" id="JACMSC010000011">
    <property type="protein sequence ID" value="KAG6498880.1"/>
    <property type="molecule type" value="Genomic_DNA"/>
</dbReference>
<evidence type="ECO:0000256" key="4">
    <source>
        <dbReference type="SAM" id="MobiDB-lite"/>
    </source>
</evidence>
<keyword evidence="3" id="KW-0238">DNA-binding</keyword>
<comment type="domain">
    <text evidence="3">The PPC domain mediates interactions between AHL proteins.</text>
</comment>
<dbReference type="CDD" id="cd11378">
    <property type="entry name" value="DUF296"/>
    <property type="match status" value="1"/>
</dbReference>
<organism evidence="6 7">
    <name type="scientific">Zingiber officinale</name>
    <name type="common">Ginger</name>
    <name type="synonym">Amomum zingiber</name>
    <dbReference type="NCBI Taxonomy" id="94328"/>
    <lineage>
        <taxon>Eukaryota</taxon>
        <taxon>Viridiplantae</taxon>
        <taxon>Streptophyta</taxon>
        <taxon>Embryophyta</taxon>
        <taxon>Tracheophyta</taxon>
        <taxon>Spermatophyta</taxon>
        <taxon>Magnoliopsida</taxon>
        <taxon>Liliopsida</taxon>
        <taxon>Zingiberales</taxon>
        <taxon>Zingiberaceae</taxon>
        <taxon>Zingiber</taxon>
    </lineage>
</organism>
<evidence type="ECO:0000259" key="5">
    <source>
        <dbReference type="PROSITE" id="PS51742"/>
    </source>
</evidence>